<dbReference type="OrthoDB" id="9798888at2"/>
<dbReference type="InterPro" id="IPR002410">
    <property type="entry name" value="Peptidase_S33"/>
</dbReference>
<proteinExistence type="inferred from homology"/>
<gene>
    <name evidence="4" type="ORF">GRI32_08415</name>
</gene>
<dbReference type="PRINTS" id="PR00793">
    <property type="entry name" value="PROAMNOPTASE"/>
</dbReference>
<dbReference type="Pfam" id="PF00561">
    <property type="entry name" value="Abhydrolase_1"/>
    <property type="match status" value="1"/>
</dbReference>
<dbReference type="PANTHER" id="PTHR43798">
    <property type="entry name" value="MONOACYLGLYCEROL LIPASE"/>
    <property type="match status" value="1"/>
</dbReference>
<dbReference type="AlphaFoldDB" id="A0A844ZN73"/>
<reference evidence="4 5" key="1">
    <citation type="submission" date="2019-12" db="EMBL/GenBank/DDBJ databases">
        <title>Genomic-based taxomic classification of the family Erythrobacteraceae.</title>
        <authorList>
            <person name="Xu L."/>
        </authorList>
    </citation>
    <scope>NUCLEOTIDE SEQUENCE [LARGE SCALE GENOMIC DNA]</scope>
    <source>
        <strain evidence="4 5">JCM 16339</strain>
    </source>
</reference>
<evidence type="ECO:0000313" key="5">
    <source>
        <dbReference type="Proteomes" id="UP000435243"/>
    </source>
</evidence>
<evidence type="ECO:0000313" key="4">
    <source>
        <dbReference type="EMBL" id="MXO88762.1"/>
    </source>
</evidence>
<feature type="domain" description="AB hydrolase-1" evidence="3">
    <location>
        <begin position="30"/>
        <end position="265"/>
    </location>
</feature>
<accession>A0A844ZN73</accession>
<dbReference type="EMBL" id="WTYY01000004">
    <property type="protein sequence ID" value="MXO88762.1"/>
    <property type="molecule type" value="Genomic_DNA"/>
</dbReference>
<comment type="similarity">
    <text evidence="1">Belongs to the peptidase S33 family.</text>
</comment>
<dbReference type="SUPFAM" id="SSF53474">
    <property type="entry name" value="alpha/beta-Hydrolases"/>
    <property type="match status" value="1"/>
</dbReference>
<name>A0A844ZN73_9SPHN</name>
<dbReference type="InterPro" id="IPR029058">
    <property type="entry name" value="AB_hydrolase_fold"/>
</dbReference>
<dbReference type="InterPro" id="IPR050266">
    <property type="entry name" value="AB_hydrolase_sf"/>
</dbReference>
<keyword evidence="2 4" id="KW-0378">Hydrolase</keyword>
<organism evidence="4 5">
    <name type="scientific">Alteraurantiacibacter aestuarii</name>
    <dbReference type="NCBI Taxonomy" id="650004"/>
    <lineage>
        <taxon>Bacteria</taxon>
        <taxon>Pseudomonadati</taxon>
        <taxon>Pseudomonadota</taxon>
        <taxon>Alphaproteobacteria</taxon>
        <taxon>Sphingomonadales</taxon>
        <taxon>Erythrobacteraceae</taxon>
        <taxon>Alteraurantiacibacter</taxon>
    </lineage>
</organism>
<keyword evidence="5" id="KW-1185">Reference proteome</keyword>
<evidence type="ECO:0000256" key="1">
    <source>
        <dbReference type="ARBA" id="ARBA00010088"/>
    </source>
</evidence>
<dbReference type="RefSeq" id="WP_160591186.1">
    <property type="nucleotide sequence ID" value="NZ_BAAAFP010000003.1"/>
</dbReference>
<protein>
    <submittedName>
        <fullName evidence="4">Alpha/beta fold hydrolase</fullName>
    </submittedName>
</protein>
<dbReference type="PANTHER" id="PTHR43798:SF33">
    <property type="entry name" value="HYDROLASE, PUTATIVE (AFU_ORTHOLOGUE AFUA_2G14860)-RELATED"/>
    <property type="match status" value="1"/>
</dbReference>
<dbReference type="GO" id="GO:0006508">
    <property type="term" value="P:proteolysis"/>
    <property type="evidence" value="ECO:0007669"/>
    <property type="project" value="InterPro"/>
</dbReference>
<dbReference type="InterPro" id="IPR000073">
    <property type="entry name" value="AB_hydrolase_1"/>
</dbReference>
<evidence type="ECO:0000259" key="3">
    <source>
        <dbReference type="Pfam" id="PF00561"/>
    </source>
</evidence>
<dbReference type="GO" id="GO:0008233">
    <property type="term" value="F:peptidase activity"/>
    <property type="evidence" value="ECO:0007669"/>
    <property type="project" value="InterPro"/>
</dbReference>
<dbReference type="GO" id="GO:0016020">
    <property type="term" value="C:membrane"/>
    <property type="evidence" value="ECO:0007669"/>
    <property type="project" value="TreeGrafter"/>
</dbReference>
<sequence length="281" mass="30917">MFIQLDRARIFFDTAGSQLMPGPEGMEPRPTLLVLHGGPGFDHSTLRPYFDRFADTHQVIYLDHRGNGRSTGDFADMHLDRWADDIADFCAALGIEKPVVLGQSFGGMVAMHYAARHPHGPSKLILSSTAARMRYDHTLAIFEKLGGAEAVEVARANWEQPSKESFARYTSVCLPLYNRNPATDPAAAMNRAIRKDEVTIHFFKGELQDMDLRPQLAAITCPTLILAGTEDPITPVICAQELAEAFAGRAQLEVFEGCGHGSYRDDPEGSERVLRAFLAGA</sequence>
<dbReference type="PRINTS" id="PR00111">
    <property type="entry name" value="ABHYDROLASE"/>
</dbReference>
<evidence type="ECO:0000256" key="2">
    <source>
        <dbReference type="ARBA" id="ARBA00022801"/>
    </source>
</evidence>
<dbReference type="Gene3D" id="3.40.50.1820">
    <property type="entry name" value="alpha/beta hydrolase"/>
    <property type="match status" value="1"/>
</dbReference>
<comment type="caution">
    <text evidence="4">The sequence shown here is derived from an EMBL/GenBank/DDBJ whole genome shotgun (WGS) entry which is preliminary data.</text>
</comment>
<dbReference type="Proteomes" id="UP000435243">
    <property type="component" value="Unassembled WGS sequence"/>
</dbReference>